<dbReference type="RefSeq" id="WP_264137431.1">
    <property type="nucleotide sequence ID" value="NZ_JAOYOD010000001.1"/>
</dbReference>
<gene>
    <name evidence="1" type="ORF">N7U62_08095</name>
</gene>
<proteinExistence type="predicted"/>
<protein>
    <submittedName>
        <fullName evidence="1">Uncharacterized protein</fullName>
    </submittedName>
</protein>
<evidence type="ECO:0000313" key="1">
    <source>
        <dbReference type="EMBL" id="MCV9386619.1"/>
    </source>
</evidence>
<reference evidence="1 2" key="1">
    <citation type="submission" date="2022-10" db="EMBL/GenBank/DDBJ databases">
        <title>Comparative genomics and taxonomic characterization of three novel marine species of genus Reichenbachiella exhibiting antioxidant and polysaccharide degradation activities.</title>
        <authorList>
            <person name="Muhammad N."/>
            <person name="Lee Y.-J."/>
            <person name="Ko J."/>
            <person name="Kim S.-G."/>
        </authorList>
    </citation>
    <scope>NUCLEOTIDE SEQUENCE [LARGE SCALE GENOMIC DNA]</scope>
    <source>
        <strain evidence="1 2">ABR2-5</strain>
    </source>
</reference>
<dbReference type="EMBL" id="JAOYOD010000001">
    <property type="protein sequence ID" value="MCV9386619.1"/>
    <property type="molecule type" value="Genomic_DNA"/>
</dbReference>
<sequence length="61" mass="6688">MSTYSIAMRPYLSAMSSHLVAMGYPLIGMKACSIIMGMDWVTMVKVNGEASLYLGILRVKV</sequence>
<keyword evidence="2" id="KW-1185">Reference proteome</keyword>
<accession>A0ABT3CSY9</accession>
<evidence type="ECO:0000313" key="2">
    <source>
        <dbReference type="Proteomes" id="UP001300692"/>
    </source>
</evidence>
<comment type="caution">
    <text evidence="1">The sequence shown here is derived from an EMBL/GenBank/DDBJ whole genome shotgun (WGS) entry which is preliminary data.</text>
</comment>
<name>A0ABT3CSY9_9BACT</name>
<organism evidence="1 2">
    <name type="scientific">Reichenbachiella ulvae</name>
    <dbReference type="NCBI Taxonomy" id="2980104"/>
    <lineage>
        <taxon>Bacteria</taxon>
        <taxon>Pseudomonadati</taxon>
        <taxon>Bacteroidota</taxon>
        <taxon>Cytophagia</taxon>
        <taxon>Cytophagales</taxon>
        <taxon>Reichenbachiellaceae</taxon>
        <taxon>Reichenbachiella</taxon>
    </lineage>
</organism>
<dbReference type="Proteomes" id="UP001300692">
    <property type="component" value="Unassembled WGS sequence"/>
</dbReference>